<sequence>MLYYTPSGSANWRSAGGNFKVEFTNVKNSFTVQLREYDGADNQDEFVSHSVRVTGNGSITWHDISKYVDGSNNEAEFYIATYDAAPSQASFYAEGLD</sequence>
<gene>
    <name evidence="1" type="ORF">St703_26300</name>
</gene>
<accession>A0A5K7WZ61</accession>
<dbReference type="EMBL" id="AP021853">
    <property type="protein sequence ID" value="BBN99925.1"/>
    <property type="molecule type" value="Genomic_DNA"/>
</dbReference>
<dbReference type="AlphaFoldDB" id="A0A5K7WZ61"/>
<evidence type="ECO:0000313" key="2">
    <source>
        <dbReference type="Proteomes" id="UP000326951"/>
    </source>
</evidence>
<organism evidence="1 2">
    <name type="scientific">Sporolactobacillus terrae</name>
    <dbReference type="NCBI Taxonomy" id="269673"/>
    <lineage>
        <taxon>Bacteria</taxon>
        <taxon>Bacillati</taxon>
        <taxon>Bacillota</taxon>
        <taxon>Bacilli</taxon>
        <taxon>Bacillales</taxon>
        <taxon>Sporolactobacillaceae</taxon>
        <taxon>Sporolactobacillus</taxon>
    </lineage>
</organism>
<protein>
    <recommendedName>
        <fullName evidence="3">F5/8 type C domain-containing protein</fullName>
    </recommendedName>
</protein>
<proteinExistence type="predicted"/>
<name>A0A5K7WZ61_9BACL</name>
<dbReference type="RefSeq" id="WP_152080733.1">
    <property type="nucleotide sequence ID" value="NZ_AP021853.1"/>
</dbReference>
<reference evidence="1 2" key="1">
    <citation type="submission" date="2019-09" db="EMBL/GenBank/DDBJ databases">
        <title>Complete genome sequence of Sporolactobacillus terrae 70-3.</title>
        <authorList>
            <person name="Tanaka N."/>
            <person name="Shiwa Y."/>
            <person name="Fujita N."/>
            <person name="Tanasupawat S."/>
        </authorList>
    </citation>
    <scope>NUCLEOTIDE SEQUENCE [LARGE SCALE GENOMIC DNA]</scope>
    <source>
        <strain evidence="1 2">70-3</strain>
    </source>
</reference>
<evidence type="ECO:0000313" key="1">
    <source>
        <dbReference type="EMBL" id="BBN99925.1"/>
    </source>
</evidence>
<dbReference type="Proteomes" id="UP000326951">
    <property type="component" value="Chromosome"/>
</dbReference>
<evidence type="ECO:0008006" key="3">
    <source>
        <dbReference type="Google" id="ProtNLM"/>
    </source>
</evidence>